<feature type="compositionally biased region" description="Low complexity" evidence="1">
    <location>
        <begin position="1180"/>
        <end position="1208"/>
    </location>
</feature>
<evidence type="ECO:0000256" key="1">
    <source>
        <dbReference type="SAM" id="MobiDB-lite"/>
    </source>
</evidence>
<name>A0A3G2S908_MALR7</name>
<feature type="domain" description="CRAL-TRIO" evidence="2">
    <location>
        <begin position="162"/>
        <end position="322"/>
    </location>
</feature>
<dbReference type="STRING" id="425264.A0A3G2S908"/>
<dbReference type="InterPro" id="IPR036865">
    <property type="entry name" value="CRAL-TRIO_dom_sf"/>
</dbReference>
<dbReference type="EMBL" id="CP033152">
    <property type="protein sequence ID" value="AYO43698.1"/>
    <property type="molecule type" value="Genomic_DNA"/>
</dbReference>
<dbReference type="SUPFAM" id="SSF46938">
    <property type="entry name" value="CRAL/TRIO N-terminal domain"/>
    <property type="match status" value="1"/>
</dbReference>
<feature type="region of interest" description="Disordered" evidence="1">
    <location>
        <begin position="1163"/>
        <end position="1239"/>
    </location>
</feature>
<dbReference type="InterPro" id="IPR036273">
    <property type="entry name" value="CRAL/TRIO_N_dom_sf"/>
</dbReference>
<dbReference type="InterPro" id="IPR001251">
    <property type="entry name" value="CRAL-TRIO_dom"/>
</dbReference>
<evidence type="ECO:0000313" key="3">
    <source>
        <dbReference type="EMBL" id="AYO43698.1"/>
    </source>
</evidence>
<feature type="compositionally biased region" description="Pro residues" evidence="1">
    <location>
        <begin position="1168"/>
        <end position="1179"/>
    </location>
</feature>
<evidence type="ECO:0000259" key="2">
    <source>
        <dbReference type="PROSITE" id="PS50191"/>
    </source>
</evidence>
<dbReference type="InterPro" id="IPR011074">
    <property type="entry name" value="CRAL/TRIO_N_dom"/>
</dbReference>
<feature type="compositionally biased region" description="Basic and acidic residues" evidence="1">
    <location>
        <begin position="1221"/>
        <end position="1230"/>
    </location>
</feature>
<sequence length="1239" mass="141073">MVAKSHDDGEPLEEGYYGNLTREQEKALKDVWAMLLDIWSRNVERSDELARLGGPQKAHTGQELGDVSHKKSGAGKQKEAAHEHDCRFITTAVEKYGGRYLAYMFWRTVMMDPPDHFVLRFLRARNFHTSEAVDMLIGALMFRLDINLEDILLQGEYGFRNERGFLDQYRRGISYIQGSTEKNELPIYFIHVGRHYTHEQNMDALQKFIVLSMENSRLLCSPPVEKIIILFDLRGFGLKNADWQAMSFILKCMEAYYPESIRRIYIHSAPWIFKGIWSAIQPLLNEDVHAKIKFSSSAKDLTDFIPMSRIPVDMGGTMDWTWQYAEPEEGENDIHKDTQTRDAVQKEWDELQQQFLDATQQWIRGDADADARHVLVKQLRLKYYQIAPYVRARNVYQRKGIVRDDFLVHWDYPQKDSSLLTQDVNEADCATQLVSWLREQGHDTLESSVGGSHTPCASCVATNMASRDAAAADERDAPEEQQRSPGAHEQDAAEQDATDTPDDDDDEGDDDSDGDDDAAVHAQDFDMDDEECTMWQDAEEFSETDVSPEFAHVKVSRRCSMQNDAELHADMERTREAIQLFLNSQVREAEELCVDGADHRLYLSAGMSLLNSVKCLMTFEPDDMQMAIKRCKHTMRIARVLRAKRRKLPKIMPGKSQPPLPATLLEQHAELVYAESLLCKSIVGIVYAGDTIGLIREAMSLRKAYQYFRALLRAMEQAEDAKDASHGHSDAPPVDEDLRSGVCFGMGGCMLVLSLLEPRLLKFMEGVGFEADRSKALEFFERAGGWSRVHHEPGLSAEQEGLRRPLCDLAILVYHLSVPTMMPVPDVDVRLADHVLSWNRKRFPHGISYLFFSSLLYACQALPDKAVHSFRLAIDAQNEYRQFHHLVFWRLALTHLGTCDYTPAYECFDLLSHEFHWSQCVYQYAKAAVLFEQSSEHHMQAETIMRTVPGLVRKMAGRHMPFEHFVVRKAEKFVSPPPFGLPAMEFAYLWHCLAQTPVYLLVEEHLERIDHVLRHLSQYESPAAFPGGAQAFYSQHCLAHFLRGVVLRYAAFPKKYTVVQTPRHEHLPVAQMASDAAHALHTVCADGQHLDAVDRYLVYFAHYELGKLYTAQGEFAKARCEFELIQSRKPLVPQDSPIPLKSGKASYLLSHMCQMRANFAMSSMPRHAAPPPHRPPHGPPKATSSRPPSEASRAAPSSATARTPVPTTHYNDIPETLTRTSADRRRDLGRRARQSRLLS</sequence>
<dbReference type="InterPro" id="IPR019412">
    <property type="entry name" value="IML2/TPR_39"/>
</dbReference>
<dbReference type="OrthoDB" id="43460at2759"/>
<organism evidence="3 4">
    <name type="scientific">Malassezia restricta (strain ATCC 96810 / NBRC 103918 / CBS 7877)</name>
    <name type="common">Seborrheic dermatitis infection agent</name>
    <dbReference type="NCBI Taxonomy" id="425264"/>
    <lineage>
        <taxon>Eukaryota</taxon>
        <taxon>Fungi</taxon>
        <taxon>Dikarya</taxon>
        <taxon>Basidiomycota</taxon>
        <taxon>Ustilaginomycotina</taxon>
        <taxon>Malasseziomycetes</taxon>
        <taxon>Malasseziales</taxon>
        <taxon>Malasseziaceae</taxon>
        <taxon>Malassezia</taxon>
    </lineage>
</organism>
<dbReference type="GO" id="GO:0005741">
    <property type="term" value="C:mitochondrial outer membrane"/>
    <property type="evidence" value="ECO:0007669"/>
    <property type="project" value="TreeGrafter"/>
</dbReference>
<dbReference type="Proteomes" id="UP000269793">
    <property type="component" value="Chromosome V"/>
</dbReference>
<feature type="region of interest" description="Disordered" evidence="1">
    <location>
        <begin position="467"/>
        <end position="519"/>
    </location>
</feature>
<dbReference type="PANTHER" id="PTHR31859">
    <property type="entry name" value="TETRATRICOPEPTIDE REPEAT PROTEIN 39 FAMILY MEMBER"/>
    <property type="match status" value="1"/>
</dbReference>
<dbReference type="GO" id="GO:0005634">
    <property type="term" value="C:nucleus"/>
    <property type="evidence" value="ECO:0007669"/>
    <property type="project" value="TreeGrafter"/>
</dbReference>
<proteinExistence type="predicted"/>
<gene>
    <name evidence="3" type="primary">CSR1</name>
    <name evidence="3" type="ORF">DNF11_2748</name>
</gene>
<feature type="region of interest" description="Disordered" evidence="1">
    <location>
        <begin position="50"/>
        <end position="77"/>
    </location>
</feature>
<dbReference type="GO" id="GO:0005829">
    <property type="term" value="C:cytosol"/>
    <property type="evidence" value="ECO:0007669"/>
    <property type="project" value="TreeGrafter"/>
</dbReference>
<dbReference type="SMART" id="SM00516">
    <property type="entry name" value="SEC14"/>
    <property type="match status" value="1"/>
</dbReference>
<feature type="compositionally biased region" description="Acidic residues" evidence="1">
    <location>
        <begin position="492"/>
        <end position="517"/>
    </location>
</feature>
<dbReference type="Pfam" id="PF10300">
    <property type="entry name" value="Iml2-TPR_39"/>
    <property type="match status" value="1"/>
</dbReference>
<dbReference type="VEuPathDB" id="FungiDB:DNF11_2748"/>
<dbReference type="PROSITE" id="PS50191">
    <property type="entry name" value="CRAL_TRIO"/>
    <property type="match status" value="1"/>
</dbReference>
<evidence type="ECO:0000313" key="4">
    <source>
        <dbReference type="Proteomes" id="UP000269793"/>
    </source>
</evidence>
<dbReference type="PANTHER" id="PTHR31859:SF1">
    <property type="entry name" value="TETRATRICOPEPTIDE REPEAT PROTEIN 39C"/>
    <property type="match status" value="1"/>
</dbReference>
<dbReference type="PRINTS" id="PR00180">
    <property type="entry name" value="CRETINALDHBP"/>
</dbReference>
<protein>
    <submittedName>
        <fullName evidence="3">Phosphatidylinositol transfer protein CSR1</fullName>
    </submittedName>
</protein>
<dbReference type="Pfam" id="PF00650">
    <property type="entry name" value="CRAL_TRIO"/>
    <property type="match status" value="1"/>
</dbReference>
<accession>A0A3G2S908</accession>
<dbReference type="SMART" id="SM01100">
    <property type="entry name" value="CRAL_TRIO_N"/>
    <property type="match status" value="1"/>
</dbReference>
<dbReference type="SUPFAM" id="SSF52087">
    <property type="entry name" value="CRAL/TRIO domain"/>
    <property type="match status" value="1"/>
</dbReference>
<dbReference type="CDD" id="cd00170">
    <property type="entry name" value="SEC14"/>
    <property type="match status" value="1"/>
</dbReference>
<keyword evidence="4" id="KW-1185">Reference proteome</keyword>
<dbReference type="Gene3D" id="3.40.525.10">
    <property type="entry name" value="CRAL-TRIO lipid binding domain"/>
    <property type="match status" value="1"/>
</dbReference>
<dbReference type="Pfam" id="PF03765">
    <property type="entry name" value="CRAL_TRIO_N"/>
    <property type="match status" value="1"/>
</dbReference>
<dbReference type="AlphaFoldDB" id="A0A3G2S908"/>
<reference evidence="3 4" key="1">
    <citation type="submission" date="2018-10" db="EMBL/GenBank/DDBJ databases">
        <title>Complete genome sequence of Malassezia restricta CBS 7877.</title>
        <authorList>
            <person name="Morand S.C."/>
            <person name="Bertignac M."/>
            <person name="Iltis A."/>
            <person name="Kolder I."/>
            <person name="Pirovano W."/>
            <person name="Jourdain R."/>
            <person name="Clavaud C."/>
        </authorList>
    </citation>
    <scope>NUCLEOTIDE SEQUENCE [LARGE SCALE GENOMIC DNA]</scope>
    <source>
        <strain evidence="3 4">CBS 7877</strain>
    </source>
</reference>
<feature type="compositionally biased region" description="Basic and acidic residues" evidence="1">
    <location>
        <begin position="470"/>
        <end position="491"/>
    </location>
</feature>